<dbReference type="EMBL" id="JAFLNA010000004">
    <property type="protein sequence ID" value="MBO0131040.1"/>
    <property type="molecule type" value="Genomic_DNA"/>
</dbReference>
<keyword evidence="3" id="KW-1185">Reference proteome</keyword>
<evidence type="ECO:0000313" key="3">
    <source>
        <dbReference type="Proteomes" id="UP000664699"/>
    </source>
</evidence>
<gene>
    <name evidence="2" type="ORF">JZX89_09790</name>
</gene>
<feature type="region of interest" description="Disordered" evidence="1">
    <location>
        <begin position="349"/>
        <end position="392"/>
    </location>
</feature>
<dbReference type="RefSeq" id="WP_207133954.1">
    <property type="nucleotide sequence ID" value="NZ_JAFLNA010000004.1"/>
</dbReference>
<name>A0ABS3EGE3_9HYPH</name>
<proteinExistence type="predicted"/>
<reference evidence="2 3" key="1">
    <citation type="submission" date="2021-03" db="EMBL/GenBank/DDBJ databases">
        <title>Whole genome sequence of Agrobacterium sp. strain Rnr.</title>
        <authorList>
            <person name="Mafakheri H."/>
            <person name="Taghavi S.M."/>
            <person name="Nemanja K."/>
            <person name="Osdaghi E."/>
        </authorList>
    </citation>
    <scope>NUCLEOTIDE SEQUENCE [LARGE SCALE GENOMIC DNA]</scope>
    <source>
        <strain evidence="2 3">Rnr</strain>
    </source>
</reference>
<evidence type="ECO:0000313" key="2">
    <source>
        <dbReference type="EMBL" id="MBO0131040.1"/>
    </source>
</evidence>
<organism evidence="2 3">
    <name type="scientific">Agrobacterium burrii</name>
    <dbReference type="NCBI Taxonomy" id="2815339"/>
    <lineage>
        <taxon>Bacteria</taxon>
        <taxon>Pseudomonadati</taxon>
        <taxon>Pseudomonadota</taxon>
        <taxon>Alphaproteobacteria</taxon>
        <taxon>Hyphomicrobiales</taxon>
        <taxon>Rhizobiaceae</taxon>
        <taxon>Rhizobium/Agrobacterium group</taxon>
        <taxon>Agrobacterium</taxon>
        <taxon>Agrobacterium tumefaciens complex</taxon>
    </lineage>
</organism>
<comment type="caution">
    <text evidence="2">The sequence shown here is derived from an EMBL/GenBank/DDBJ whole genome shotgun (WGS) entry which is preliminary data.</text>
</comment>
<evidence type="ECO:0000256" key="1">
    <source>
        <dbReference type="SAM" id="MobiDB-lite"/>
    </source>
</evidence>
<sequence>MRDDTGIFIGITIIMIGKYTNKMQAAILLEGNIPSSPLPDLVKQFQTVFNRLGIPLTCPGMSSSYVQMFGPNDLQVTVEFIAGSADHGVFAGTLGSPISTMLVPDATDRIRHHKSHLLVYVQHGVFGGVIREKGISSLFDELGMHQPGHSLAEFLERIKVLSIACETICTGMPASLIHWTQSNMVFSPDNFTTLVGEPIGPLTVHPCIYGEEPPRGTTGQYVGIHTLGAADYIGREIHVEAAPVPWPELYEGALTFIKIATQKNGYIIPDGDIFGIEDDTVSYRVRHVEANAEEGMPDCYQLTLRYSRQHGYMAQDLEHRLTVPGGVNGVERLIGTATPEARARLRKMRESEALAEGTGGRLVVTRPADDPPQNPGRTGNARIIPFGKRTGR</sequence>
<dbReference type="Proteomes" id="UP000664699">
    <property type="component" value="Unassembled WGS sequence"/>
</dbReference>
<protein>
    <submittedName>
        <fullName evidence="2">Uncharacterized protein</fullName>
    </submittedName>
</protein>
<accession>A0ABS3EGE3</accession>